<proteinExistence type="predicted"/>
<feature type="domain" description="MADF" evidence="1">
    <location>
        <begin position="11"/>
        <end position="105"/>
    </location>
</feature>
<evidence type="ECO:0000259" key="1">
    <source>
        <dbReference type="PROSITE" id="PS51029"/>
    </source>
</evidence>
<dbReference type="PROSITE" id="PS51029">
    <property type="entry name" value="MADF"/>
    <property type="match status" value="1"/>
</dbReference>
<dbReference type="PANTHER" id="PTHR21505">
    <property type="entry name" value="MADF DOMAIN-CONTAINING PROTEIN-RELATED"/>
    <property type="match status" value="1"/>
</dbReference>
<dbReference type="PANTHER" id="PTHR21505:SF8">
    <property type="entry name" value="DPT-YFP REPRESSOR BY OVEREXPRESSION, ISOFORM D-RELATED"/>
    <property type="match status" value="1"/>
</dbReference>
<dbReference type="OrthoDB" id="6624970at2759"/>
<comment type="caution">
    <text evidence="2">The sequence shown here is derived from an EMBL/GenBank/DDBJ whole genome shotgun (WGS) entry which is preliminary data.</text>
</comment>
<dbReference type="Pfam" id="PF10545">
    <property type="entry name" value="MADF_DNA_bdg"/>
    <property type="match status" value="1"/>
</dbReference>
<name>A0A6G0VUT4_APHCR</name>
<dbReference type="InterPro" id="IPR006578">
    <property type="entry name" value="MADF-dom"/>
</dbReference>
<evidence type="ECO:0000313" key="3">
    <source>
        <dbReference type="Proteomes" id="UP000478052"/>
    </source>
</evidence>
<dbReference type="SMART" id="SM00595">
    <property type="entry name" value="MADF"/>
    <property type="match status" value="1"/>
</dbReference>
<keyword evidence="3" id="KW-1185">Reference proteome</keyword>
<reference evidence="2 3" key="1">
    <citation type="submission" date="2019-08" db="EMBL/GenBank/DDBJ databases">
        <title>Whole genome of Aphis craccivora.</title>
        <authorList>
            <person name="Voronova N.V."/>
            <person name="Shulinski R.S."/>
            <person name="Bandarenka Y.V."/>
            <person name="Zhorov D.G."/>
            <person name="Warner D."/>
        </authorList>
    </citation>
    <scope>NUCLEOTIDE SEQUENCE [LARGE SCALE GENOMIC DNA]</scope>
    <source>
        <strain evidence="2">180601</strain>
        <tissue evidence="2">Whole Body</tissue>
    </source>
</reference>
<dbReference type="Proteomes" id="UP000478052">
    <property type="component" value="Unassembled WGS sequence"/>
</dbReference>
<organism evidence="2 3">
    <name type="scientific">Aphis craccivora</name>
    <name type="common">Cowpea aphid</name>
    <dbReference type="NCBI Taxonomy" id="307492"/>
    <lineage>
        <taxon>Eukaryota</taxon>
        <taxon>Metazoa</taxon>
        <taxon>Ecdysozoa</taxon>
        <taxon>Arthropoda</taxon>
        <taxon>Hexapoda</taxon>
        <taxon>Insecta</taxon>
        <taxon>Pterygota</taxon>
        <taxon>Neoptera</taxon>
        <taxon>Paraneoptera</taxon>
        <taxon>Hemiptera</taxon>
        <taxon>Sternorrhyncha</taxon>
        <taxon>Aphidomorpha</taxon>
        <taxon>Aphidoidea</taxon>
        <taxon>Aphididae</taxon>
        <taxon>Aphidini</taxon>
        <taxon>Aphis</taxon>
        <taxon>Aphis</taxon>
    </lineage>
</organism>
<evidence type="ECO:0000313" key="2">
    <source>
        <dbReference type="EMBL" id="KAF0710560.1"/>
    </source>
</evidence>
<protein>
    <submittedName>
        <fullName evidence="2">MADF domain-containing protein</fullName>
    </submittedName>
</protein>
<dbReference type="AlphaFoldDB" id="A0A6G0VUT4"/>
<dbReference type="EMBL" id="VUJU01011615">
    <property type="protein sequence ID" value="KAF0710560.1"/>
    <property type="molecule type" value="Genomic_DNA"/>
</dbReference>
<accession>A0A6G0VUT4</accession>
<gene>
    <name evidence="2" type="ORF">FWK35_00025511</name>
</gene>
<sequence>MCDWSNEFTLKFLELYQNEPIIWDPMHLYHKDRKQINDAWVRLSGQLECPVTELKKKKDSLMATFRGHLRKKTASIRSGAGVNDIYKPIWFAYEYMESFLSPSFLTDEQSQSVEISAVHVEENQSVVPENITENASTVVPEQ</sequence>